<dbReference type="Proteomes" id="UP000663823">
    <property type="component" value="Unassembled WGS sequence"/>
</dbReference>
<reference evidence="4" key="1">
    <citation type="submission" date="2021-02" db="EMBL/GenBank/DDBJ databases">
        <authorList>
            <person name="Nowell W R."/>
        </authorList>
    </citation>
    <scope>NUCLEOTIDE SEQUENCE</scope>
</reference>
<evidence type="ECO:0000256" key="3">
    <source>
        <dbReference type="ARBA" id="ARBA00022840"/>
    </source>
</evidence>
<dbReference type="Gene3D" id="3.30.30.30">
    <property type="match status" value="1"/>
</dbReference>
<dbReference type="PROSITE" id="PS00329">
    <property type="entry name" value="HSP70_2"/>
    <property type="match status" value="1"/>
</dbReference>
<comment type="caution">
    <text evidence="4">The sequence shown here is derived from an EMBL/GenBank/DDBJ whole genome shotgun (WGS) entry which is preliminary data.</text>
</comment>
<dbReference type="FunFam" id="3.90.640.10:FF:000003">
    <property type="entry name" value="Molecular chaperone DnaK"/>
    <property type="match status" value="1"/>
</dbReference>
<dbReference type="AlphaFoldDB" id="A0A820FYV4"/>
<keyword evidence="2" id="KW-0547">Nucleotide-binding</keyword>
<dbReference type="InterPro" id="IPR013126">
    <property type="entry name" value="Hsp_70_fam"/>
</dbReference>
<dbReference type="Gene3D" id="3.30.420.40">
    <property type="match status" value="2"/>
</dbReference>
<evidence type="ECO:0000313" key="5">
    <source>
        <dbReference type="Proteomes" id="UP000663823"/>
    </source>
</evidence>
<dbReference type="PANTHER" id="PTHR19375">
    <property type="entry name" value="HEAT SHOCK PROTEIN 70KDA"/>
    <property type="match status" value="1"/>
</dbReference>
<evidence type="ECO:0000313" key="4">
    <source>
        <dbReference type="EMBL" id="CAF4269171.1"/>
    </source>
</evidence>
<gene>
    <name evidence="4" type="ORF">OTI717_LOCUS41037</name>
</gene>
<dbReference type="GO" id="GO:0005524">
    <property type="term" value="F:ATP binding"/>
    <property type="evidence" value="ECO:0007669"/>
    <property type="project" value="UniProtKB-KW"/>
</dbReference>
<evidence type="ECO:0000256" key="1">
    <source>
        <dbReference type="ARBA" id="ARBA00007381"/>
    </source>
</evidence>
<dbReference type="GO" id="GO:0140662">
    <property type="term" value="F:ATP-dependent protein folding chaperone"/>
    <property type="evidence" value="ECO:0007669"/>
    <property type="project" value="InterPro"/>
</dbReference>
<sequence length="214" mass="23914">QASINPNNTVFHARRLIGRKFHDPTVQADMKHWPFKITNDVGKPNILVEYKNETKLFTPEEISAMILIKMKKMAETYLGKKVTDAVITVPATFNDSQRQATKDAGVIAGFIILRIINEPIAASIAYGLDKRISSARNILVFDLGGGTFNVSVLKIEEGIFEVKSVAGNTHLGGEDFDNQMVAYFMQEFKCKHGKDLLQNKRAIQRLRTACESAK</sequence>
<keyword evidence="3" id="KW-0067">ATP-binding</keyword>
<feature type="non-terminal residue" evidence="4">
    <location>
        <position position="214"/>
    </location>
</feature>
<evidence type="ECO:0000256" key="2">
    <source>
        <dbReference type="ARBA" id="ARBA00022741"/>
    </source>
</evidence>
<comment type="similarity">
    <text evidence="1">Belongs to the heat shock protein 70 family.</text>
</comment>
<name>A0A820FYV4_9BILA</name>
<dbReference type="EMBL" id="CAJOAX010037376">
    <property type="protein sequence ID" value="CAF4269171.1"/>
    <property type="molecule type" value="Genomic_DNA"/>
</dbReference>
<organism evidence="4 5">
    <name type="scientific">Rotaria sordida</name>
    <dbReference type="NCBI Taxonomy" id="392033"/>
    <lineage>
        <taxon>Eukaryota</taxon>
        <taxon>Metazoa</taxon>
        <taxon>Spiralia</taxon>
        <taxon>Gnathifera</taxon>
        <taxon>Rotifera</taxon>
        <taxon>Eurotatoria</taxon>
        <taxon>Bdelloidea</taxon>
        <taxon>Philodinida</taxon>
        <taxon>Philodinidae</taxon>
        <taxon>Rotaria</taxon>
    </lineage>
</organism>
<dbReference type="Pfam" id="PF00012">
    <property type="entry name" value="HSP70"/>
    <property type="match status" value="1"/>
</dbReference>
<proteinExistence type="inferred from homology"/>
<dbReference type="InterPro" id="IPR043129">
    <property type="entry name" value="ATPase_NBD"/>
</dbReference>
<dbReference type="SUPFAM" id="SSF53067">
    <property type="entry name" value="Actin-like ATPase domain"/>
    <property type="match status" value="2"/>
</dbReference>
<protein>
    <recommendedName>
        <fullName evidence="6">Heat shock protein 70</fullName>
    </recommendedName>
</protein>
<dbReference type="FunFam" id="3.30.30.30:FF:000001">
    <property type="entry name" value="heat shock 70 kDa protein-like"/>
    <property type="match status" value="1"/>
</dbReference>
<feature type="non-terminal residue" evidence="4">
    <location>
        <position position="1"/>
    </location>
</feature>
<dbReference type="InterPro" id="IPR018181">
    <property type="entry name" value="Heat_shock_70_CS"/>
</dbReference>
<dbReference type="PRINTS" id="PR00301">
    <property type="entry name" value="HEATSHOCK70"/>
</dbReference>
<dbReference type="Gene3D" id="3.90.640.10">
    <property type="entry name" value="Actin, Chain A, domain 4"/>
    <property type="match status" value="1"/>
</dbReference>
<evidence type="ECO:0008006" key="6">
    <source>
        <dbReference type="Google" id="ProtNLM"/>
    </source>
</evidence>
<accession>A0A820FYV4</accession>